<proteinExistence type="predicted"/>
<dbReference type="PANTHER" id="PTHR44542:SF14">
    <property type="entry name" value="PROTEIN HIGH ARSENIC CONTENT 1, MITOCHONDRIAL-RELATED"/>
    <property type="match status" value="1"/>
</dbReference>
<dbReference type="PANTHER" id="PTHR44542">
    <property type="entry name" value="THIOSULFATE SULFURTRANSFERASE 18"/>
    <property type="match status" value="1"/>
</dbReference>
<accession>A0AAW1QWI7</accession>
<evidence type="ECO:0000313" key="2">
    <source>
        <dbReference type="EMBL" id="KAK9825933.1"/>
    </source>
</evidence>
<dbReference type="Gene3D" id="3.40.250.10">
    <property type="entry name" value="Rhodanese-like domain"/>
    <property type="match status" value="1"/>
</dbReference>
<dbReference type="SUPFAM" id="SSF52821">
    <property type="entry name" value="Rhodanese/Cell cycle control phosphatase"/>
    <property type="match status" value="1"/>
</dbReference>
<dbReference type="EMBL" id="JALJOU010000069">
    <property type="protein sequence ID" value="KAK9825933.1"/>
    <property type="molecule type" value="Genomic_DNA"/>
</dbReference>
<name>A0AAW1QWI7_9CHLO</name>
<dbReference type="Pfam" id="PF00581">
    <property type="entry name" value="Rhodanese"/>
    <property type="match status" value="1"/>
</dbReference>
<sequence>MSAQAFQAEWPDPDFIAEVKEAFPEKGVASVEEARVLYSEDGYTYLDVRPELEVQEVGRVKNSVNIPIVNATRKYDPEQKKKVVKKEPNDAFADMVKKEFPDTEAKLLIACSDGRQYSMDALMALDEAGYTNIAGLKGGYYAWFRVFDNKLNRRRTGEYAEQYTHDGDSCGIHSSGAGFERVDTADRWVPPSF</sequence>
<organism evidence="2 3">
    <name type="scientific">Elliptochloris bilobata</name>
    <dbReference type="NCBI Taxonomy" id="381761"/>
    <lineage>
        <taxon>Eukaryota</taxon>
        <taxon>Viridiplantae</taxon>
        <taxon>Chlorophyta</taxon>
        <taxon>core chlorophytes</taxon>
        <taxon>Trebouxiophyceae</taxon>
        <taxon>Trebouxiophyceae incertae sedis</taxon>
        <taxon>Elliptochloris clade</taxon>
        <taxon>Elliptochloris</taxon>
    </lineage>
</organism>
<dbReference type="GO" id="GO:0003824">
    <property type="term" value="F:catalytic activity"/>
    <property type="evidence" value="ECO:0007669"/>
    <property type="project" value="InterPro"/>
</dbReference>
<reference evidence="2 3" key="1">
    <citation type="journal article" date="2024" name="Nat. Commun.">
        <title>Phylogenomics reveals the evolutionary origins of lichenization in chlorophyte algae.</title>
        <authorList>
            <person name="Puginier C."/>
            <person name="Libourel C."/>
            <person name="Otte J."/>
            <person name="Skaloud P."/>
            <person name="Haon M."/>
            <person name="Grisel S."/>
            <person name="Petersen M."/>
            <person name="Berrin J.G."/>
            <person name="Delaux P.M."/>
            <person name="Dal Grande F."/>
            <person name="Keller J."/>
        </authorList>
    </citation>
    <scope>NUCLEOTIDE SEQUENCE [LARGE SCALE GENOMIC DNA]</scope>
    <source>
        <strain evidence="2 3">SAG 245.80</strain>
    </source>
</reference>
<evidence type="ECO:0000259" key="1">
    <source>
        <dbReference type="PROSITE" id="PS50206"/>
    </source>
</evidence>
<comment type="caution">
    <text evidence="2">The sequence shown here is derived from an EMBL/GenBank/DDBJ whole genome shotgun (WGS) entry which is preliminary data.</text>
</comment>
<evidence type="ECO:0000313" key="3">
    <source>
        <dbReference type="Proteomes" id="UP001445335"/>
    </source>
</evidence>
<dbReference type="InterPro" id="IPR044684">
    <property type="entry name" value="STR17/STR18/HARC1-like"/>
</dbReference>
<protein>
    <recommendedName>
        <fullName evidence="1">Rhodanese domain-containing protein</fullName>
    </recommendedName>
</protein>
<dbReference type="InterPro" id="IPR036873">
    <property type="entry name" value="Rhodanese-like_dom_sf"/>
</dbReference>
<dbReference type="AlphaFoldDB" id="A0AAW1QWI7"/>
<dbReference type="InterPro" id="IPR001763">
    <property type="entry name" value="Rhodanese-like_dom"/>
</dbReference>
<dbReference type="SMART" id="SM00450">
    <property type="entry name" value="RHOD"/>
    <property type="match status" value="1"/>
</dbReference>
<feature type="domain" description="Rhodanese" evidence="1">
    <location>
        <begin position="39"/>
        <end position="152"/>
    </location>
</feature>
<dbReference type="CDD" id="cd00158">
    <property type="entry name" value="RHOD"/>
    <property type="match status" value="1"/>
</dbReference>
<dbReference type="Proteomes" id="UP001445335">
    <property type="component" value="Unassembled WGS sequence"/>
</dbReference>
<keyword evidence="3" id="KW-1185">Reference proteome</keyword>
<dbReference type="PROSITE" id="PS50206">
    <property type="entry name" value="RHODANESE_3"/>
    <property type="match status" value="1"/>
</dbReference>
<gene>
    <name evidence="2" type="ORF">WJX81_008674</name>
</gene>